<reference evidence="1 2" key="1">
    <citation type="submission" date="2019-07" db="EMBL/GenBank/DDBJ databases">
        <title>Whole genome shotgun sequence of Nocardia ninae NBRC 108245.</title>
        <authorList>
            <person name="Hosoyama A."/>
            <person name="Uohara A."/>
            <person name="Ohji S."/>
            <person name="Ichikawa N."/>
        </authorList>
    </citation>
    <scope>NUCLEOTIDE SEQUENCE [LARGE SCALE GENOMIC DNA]</scope>
    <source>
        <strain evidence="1 2">NBRC 108245</strain>
    </source>
</reference>
<dbReference type="AlphaFoldDB" id="A0A511MFG9"/>
<proteinExistence type="predicted"/>
<organism evidence="1 2">
    <name type="scientific">Nocardia ninae NBRC 108245</name>
    <dbReference type="NCBI Taxonomy" id="1210091"/>
    <lineage>
        <taxon>Bacteria</taxon>
        <taxon>Bacillati</taxon>
        <taxon>Actinomycetota</taxon>
        <taxon>Actinomycetes</taxon>
        <taxon>Mycobacteriales</taxon>
        <taxon>Nocardiaceae</taxon>
        <taxon>Nocardia</taxon>
    </lineage>
</organism>
<sequence length="48" mass="5528">MSRNEIRHLVESLDGLVKILQRADGTAKLEIYRQLGLKMTYNHENGLC</sequence>
<dbReference type="EMBL" id="BJXA01000019">
    <property type="protein sequence ID" value="GEM38828.1"/>
    <property type="molecule type" value="Genomic_DNA"/>
</dbReference>
<evidence type="ECO:0000313" key="1">
    <source>
        <dbReference type="EMBL" id="GEM38828.1"/>
    </source>
</evidence>
<comment type="caution">
    <text evidence="1">The sequence shown here is derived from an EMBL/GenBank/DDBJ whole genome shotgun (WGS) entry which is preliminary data.</text>
</comment>
<protein>
    <submittedName>
        <fullName evidence="1">Uncharacterized protein</fullName>
    </submittedName>
</protein>
<name>A0A511MFG9_9NOCA</name>
<keyword evidence="2" id="KW-1185">Reference proteome</keyword>
<accession>A0A511MFG9</accession>
<evidence type="ECO:0000313" key="2">
    <source>
        <dbReference type="Proteomes" id="UP000321424"/>
    </source>
</evidence>
<gene>
    <name evidence="1" type="ORF">NN4_33470</name>
</gene>
<dbReference type="Proteomes" id="UP000321424">
    <property type="component" value="Unassembled WGS sequence"/>
</dbReference>